<dbReference type="Proteomes" id="UP001152797">
    <property type="component" value="Unassembled WGS sequence"/>
</dbReference>
<evidence type="ECO:0000313" key="3">
    <source>
        <dbReference type="EMBL" id="CAL1141630.1"/>
    </source>
</evidence>
<organism evidence="2">
    <name type="scientific">Cladocopium goreaui</name>
    <dbReference type="NCBI Taxonomy" id="2562237"/>
    <lineage>
        <taxon>Eukaryota</taxon>
        <taxon>Sar</taxon>
        <taxon>Alveolata</taxon>
        <taxon>Dinophyceae</taxon>
        <taxon>Suessiales</taxon>
        <taxon>Symbiodiniaceae</taxon>
        <taxon>Cladocopium</taxon>
    </lineage>
</organism>
<reference evidence="3" key="2">
    <citation type="submission" date="2024-04" db="EMBL/GenBank/DDBJ databases">
        <authorList>
            <person name="Chen Y."/>
            <person name="Shah S."/>
            <person name="Dougan E. K."/>
            <person name="Thang M."/>
            <person name="Chan C."/>
        </authorList>
    </citation>
    <scope>NUCLEOTIDE SEQUENCE [LARGE SCALE GENOMIC DNA]</scope>
</reference>
<evidence type="ECO:0000313" key="5">
    <source>
        <dbReference type="Proteomes" id="UP001152797"/>
    </source>
</evidence>
<dbReference type="EMBL" id="CAMXCT030001247">
    <property type="protein sequence ID" value="CAL4775567.1"/>
    <property type="molecule type" value="Genomic_DNA"/>
</dbReference>
<evidence type="ECO:0000313" key="2">
    <source>
        <dbReference type="EMBL" id="CAI3988255.1"/>
    </source>
</evidence>
<reference evidence="2" key="1">
    <citation type="submission" date="2022-10" db="EMBL/GenBank/DDBJ databases">
        <authorList>
            <person name="Chen Y."/>
            <person name="Dougan E. K."/>
            <person name="Chan C."/>
            <person name="Rhodes N."/>
            <person name="Thang M."/>
        </authorList>
    </citation>
    <scope>NUCLEOTIDE SEQUENCE</scope>
</reference>
<feature type="region of interest" description="Disordered" evidence="1">
    <location>
        <begin position="1"/>
        <end position="35"/>
    </location>
</feature>
<dbReference type="AlphaFoldDB" id="A0A9P1CB18"/>
<feature type="region of interest" description="Disordered" evidence="1">
    <location>
        <begin position="149"/>
        <end position="171"/>
    </location>
</feature>
<sequence length="341" mass="36022">MRFANRRLGPGGGKNKKDDADESGDEVAKASAKGGAQSVLVVTCSLVPSSQGKSRQSGYGEASCLVDLTNRPLEIDRSWQPEPSPKVMTPVSYVVTPTVTAPIDATWSSTSTMLVAPGRPLDASPLAVNSWQSEASTVAVPSVFPRPMAVSSGTQTDQGTESTEASPLPAMSPGWTQLLAEKARYLEQNGPLSEPSMEDDVKVAEMILRPVSESLEKLRCSIEASTATCGHGHVKVLPPMRSPRGRVSFSPKATSRSSSCSSVPALLRSEMLATEDAMEDEVGSCGSPEGEAFSSTLAVLTRLDNELGNLEAVLRALEPRTRSASPRSPTTGTAKECQMLQ</sequence>
<dbReference type="OrthoDB" id="10378392at2759"/>
<feature type="region of interest" description="Disordered" evidence="1">
    <location>
        <begin position="318"/>
        <end position="341"/>
    </location>
</feature>
<name>A0A9P1CB18_9DINO</name>
<evidence type="ECO:0000256" key="1">
    <source>
        <dbReference type="SAM" id="MobiDB-lite"/>
    </source>
</evidence>
<gene>
    <name evidence="2" type="ORF">C1SCF055_LOCUS15454</name>
</gene>
<comment type="caution">
    <text evidence="2">The sequence shown here is derived from an EMBL/GenBank/DDBJ whole genome shotgun (WGS) entry which is preliminary data.</text>
</comment>
<feature type="compositionally biased region" description="Polar residues" evidence="1">
    <location>
        <begin position="151"/>
        <end position="165"/>
    </location>
</feature>
<protein>
    <submittedName>
        <fullName evidence="4">Transposon protein</fullName>
    </submittedName>
</protein>
<dbReference type="EMBL" id="CAMXCT020001247">
    <property type="protein sequence ID" value="CAL1141630.1"/>
    <property type="molecule type" value="Genomic_DNA"/>
</dbReference>
<evidence type="ECO:0000313" key="4">
    <source>
        <dbReference type="EMBL" id="CAL4775567.1"/>
    </source>
</evidence>
<feature type="compositionally biased region" description="Polar residues" evidence="1">
    <location>
        <begin position="322"/>
        <end position="333"/>
    </location>
</feature>
<proteinExistence type="predicted"/>
<accession>A0A9P1CB18</accession>
<dbReference type="EMBL" id="CAMXCT010001247">
    <property type="protein sequence ID" value="CAI3988255.1"/>
    <property type="molecule type" value="Genomic_DNA"/>
</dbReference>
<keyword evidence="5" id="KW-1185">Reference proteome</keyword>